<feature type="compositionally biased region" description="Acidic residues" evidence="1">
    <location>
        <begin position="46"/>
        <end position="55"/>
    </location>
</feature>
<keyword evidence="3" id="KW-1185">Reference proteome</keyword>
<protein>
    <submittedName>
        <fullName evidence="2">Uncharacterized protein</fullName>
    </submittedName>
</protein>
<organism evidence="2 3">
    <name type="scientific">Methylobacterium iners</name>
    <dbReference type="NCBI Taxonomy" id="418707"/>
    <lineage>
        <taxon>Bacteria</taxon>
        <taxon>Pseudomonadati</taxon>
        <taxon>Pseudomonadota</taxon>
        <taxon>Alphaproteobacteria</taxon>
        <taxon>Hyphomicrobiales</taxon>
        <taxon>Methylobacteriaceae</taxon>
        <taxon>Methylobacterium</taxon>
    </lineage>
</organism>
<reference evidence="2" key="2">
    <citation type="submission" date="2021-08" db="EMBL/GenBank/DDBJ databases">
        <authorList>
            <person name="Tani A."/>
            <person name="Ola A."/>
            <person name="Ogura Y."/>
            <person name="Katsura K."/>
            <person name="Hayashi T."/>
        </authorList>
    </citation>
    <scope>NUCLEOTIDE SEQUENCE</scope>
    <source>
        <strain evidence="2">DSM 19015</strain>
    </source>
</reference>
<evidence type="ECO:0000313" key="2">
    <source>
        <dbReference type="EMBL" id="GJD94527.1"/>
    </source>
</evidence>
<dbReference type="RefSeq" id="WP_238243701.1">
    <property type="nucleotide sequence ID" value="NZ_BPQP01000024.1"/>
</dbReference>
<dbReference type="Proteomes" id="UP001055125">
    <property type="component" value="Unassembled WGS sequence"/>
</dbReference>
<reference evidence="2" key="1">
    <citation type="journal article" date="2021" name="Front. Microbiol.">
        <title>Comprehensive Comparative Genomics and Phenotyping of Methylobacterium Species.</title>
        <authorList>
            <person name="Alessa O."/>
            <person name="Ogura Y."/>
            <person name="Fujitani Y."/>
            <person name="Takami H."/>
            <person name="Hayashi T."/>
            <person name="Sahin N."/>
            <person name="Tani A."/>
        </authorList>
    </citation>
    <scope>NUCLEOTIDE SEQUENCE</scope>
    <source>
        <strain evidence="2">DSM 19015</strain>
    </source>
</reference>
<proteinExistence type="predicted"/>
<accession>A0ABQ4RY67</accession>
<feature type="region of interest" description="Disordered" evidence="1">
    <location>
        <begin position="46"/>
        <end position="67"/>
    </location>
</feature>
<gene>
    <name evidence="2" type="ORF">OCOJLMKI_1730</name>
</gene>
<evidence type="ECO:0000313" key="3">
    <source>
        <dbReference type="Proteomes" id="UP001055125"/>
    </source>
</evidence>
<dbReference type="EMBL" id="BPQP01000024">
    <property type="protein sequence ID" value="GJD94527.1"/>
    <property type="molecule type" value="Genomic_DNA"/>
</dbReference>
<comment type="caution">
    <text evidence="2">The sequence shown here is derived from an EMBL/GenBank/DDBJ whole genome shotgun (WGS) entry which is preliminary data.</text>
</comment>
<name>A0ABQ4RY67_9HYPH</name>
<sequence length="83" mass="8919">MTNVLRFPGGRCVSAGTISREEFERLVELALDVVERIIALLDEADGYPDAEDGGETEPSLASPIGGPCQLIWATGGDRDMDRP</sequence>
<evidence type="ECO:0000256" key="1">
    <source>
        <dbReference type="SAM" id="MobiDB-lite"/>
    </source>
</evidence>